<dbReference type="RefSeq" id="WP_103116466.1">
    <property type="nucleotide sequence ID" value="NZ_PPFX01000042.1"/>
</dbReference>
<organism evidence="1 2">
    <name type="scientific">Geothermobacter hydrogeniphilus</name>
    <dbReference type="NCBI Taxonomy" id="1969733"/>
    <lineage>
        <taxon>Bacteria</taxon>
        <taxon>Pseudomonadati</taxon>
        <taxon>Thermodesulfobacteriota</taxon>
        <taxon>Desulfuromonadia</taxon>
        <taxon>Desulfuromonadales</taxon>
        <taxon>Geothermobacteraceae</taxon>
        <taxon>Geothermobacter</taxon>
    </lineage>
</organism>
<dbReference type="AlphaFoldDB" id="A0A2K2H725"/>
<dbReference type="Gene3D" id="3.90.226.10">
    <property type="entry name" value="2-enoyl-CoA Hydratase, Chain A, domain 1"/>
    <property type="match status" value="1"/>
</dbReference>
<dbReference type="CDD" id="cd06558">
    <property type="entry name" value="crotonase-like"/>
    <property type="match status" value="1"/>
</dbReference>
<evidence type="ECO:0000313" key="1">
    <source>
        <dbReference type="EMBL" id="PNU19040.1"/>
    </source>
</evidence>
<dbReference type="Pfam" id="PF00378">
    <property type="entry name" value="ECH_1"/>
    <property type="match status" value="1"/>
</dbReference>
<dbReference type="EMBL" id="PPFX01000042">
    <property type="protein sequence ID" value="PNU19040.1"/>
    <property type="molecule type" value="Genomic_DNA"/>
</dbReference>
<dbReference type="PANTHER" id="PTHR11941:SF54">
    <property type="entry name" value="ENOYL-COA HYDRATASE, MITOCHONDRIAL"/>
    <property type="match status" value="1"/>
</dbReference>
<dbReference type="InterPro" id="IPR017602">
    <property type="entry name" value="Dienoyl_CoA_hydratase"/>
</dbReference>
<comment type="caution">
    <text evidence="1">The sequence shown here is derived from an EMBL/GenBank/DDBJ whole genome shotgun (WGS) entry which is preliminary data.</text>
</comment>
<dbReference type="GO" id="GO:0006635">
    <property type="term" value="P:fatty acid beta-oxidation"/>
    <property type="evidence" value="ECO:0007669"/>
    <property type="project" value="TreeGrafter"/>
</dbReference>
<dbReference type="OrthoDB" id="5365311at2"/>
<proteinExistence type="predicted"/>
<protein>
    <submittedName>
        <fullName evidence="1">Cyclohexa-1,5-dienecarbonyl-CoA hydratase</fullName>
    </submittedName>
</protein>
<evidence type="ECO:0000313" key="2">
    <source>
        <dbReference type="Proteomes" id="UP000236340"/>
    </source>
</evidence>
<name>A0A2K2H725_9BACT</name>
<sequence>MSENPLKVWLDRDGTLLRLRLARPKANIVDAAMIAALRQALAEHRDIPELRAALLDHEGPHFSFGASVDEHMPDQCADMLKSLHALIRDMLDFPLPLLVAIKGQCLGGGLEVAAAGSMLFAAPDAKLGQPEIKLAVFAPAASCLLPERIGQAKAEDLLFSGRSMGADEALATGLIDNLSDDPEAAALAYFDKSLAPSSASTLRFAVRAAREEYRRRVTAKLERVETLYLAELMQTHDAVEGLTAFVEKRPASWKNC</sequence>
<dbReference type="PANTHER" id="PTHR11941">
    <property type="entry name" value="ENOYL-COA HYDRATASE-RELATED"/>
    <property type="match status" value="1"/>
</dbReference>
<reference evidence="1 2" key="1">
    <citation type="journal article" date="2018" name="Genome Announc.">
        <title>Genome Sequence of Geothermobacter sp. HR-1 Iron Reducer from the Loihi Seamount.</title>
        <authorList>
            <person name="Smith H."/>
            <person name="Abuyen K."/>
            <person name="Tremblay J."/>
            <person name="Savalia P."/>
            <person name="Perez-Rodriguez I."/>
            <person name="Emerson D."/>
            <person name="Tully B."/>
            <person name="Amend J."/>
        </authorList>
    </citation>
    <scope>NUCLEOTIDE SEQUENCE [LARGE SCALE GENOMIC DNA]</scope>
    <source>
        <strain evidence="1 2">HR-1</strain>
    </source>
</reference>
<dbReference type="InterPro" id="IPR001753">
    <property type="entry name" value="Enoyl-CoA_hydra/iso"/>
</dbReference>
<dbReference type="SUPFAM" id="SSF52096">
    <property type="entry name" value="ClpP/crotonase"/>
    <property type="match status" value="1"/>
</dbReference>
<dbReference type="InterPro" id="IPR029045">
    <property type="entry name" value="ClpP/crotonase-like_dom_sf"/>
</dbReference>
<dbReference type="Proteomes" id="UP000236340">
    <property type="component" value="Unassembled WGS sequence"/>
</dbReference>
<dbReference type="GO" id="GO:0016829">
    <property type="term" value="F:lyase activity"/>
    <property type="evidence" value="ECO:0007669"/>
    <property type="project" value="InterPro"/>
</dbReference>
<gene>
    <name evidence="1" type="ORF">C2E25_14635</name>
</gene>
<accession>A0A2K2H725</accession>
<dbReference type="NCBIfam" id="TIGR03189">
    <property type="entry name" value="dienoyl_CoA_hyt"/>
    <property type="match status" value="1"/>
</dbReference>